<keyword evidence="2" id="KW-1185">Reference proteome</keyword>
<sequence>MKQNIKKIVILSVISVIAVIFSRCQNDEYFLKNDDTNLASAKTWFSKYEGNGDNIELFQNLNYEWQKAEIKEGKDGTQLIVVPIVEVKKEQNEDWEQRLYIYKIDQNNYKALLYEFYPENLAYANSNDFNGYISVWDLKTGFIKAAKFVNDKIVENGDVEILSKDKLAVKNTTAKVPQESNFDDDTSVTVGGIQLRAVVVQNNYIDSMYYVSRRGTDYMGGSSEDYTSGYGGGGGGSGSNTTALTNAQITKKNINSDKLDLCTKSVLDKLKNLKQSDIADMISKFDSNSSILTINFKTGVVTNSNNDAETVAISNFNYNITLNERYTNGVLEGEINSPPTTLSLATTLTHEIIHAYLLSVVDEYKVLGTSKICDFPTIYDAYITQKIPAGSSQAKVDAQHELIATKYVNSIASSIQEFETGFPVVSGFPNQVYLDIAWAGLEGTYIFNKNYPNDPNHKNYKDRNRILSRGSIEKYNKSRGNQIPVGKPCK</sequence>
<dbReference type="RefSeq" id="WP_406845214.1">
    <property type="nucleotide sequence ID" value="NZ_CP150845.1"/>
</dbReference>
<name>A0ABZ2UIT9_9FLAO</name>
<evidence type="ECO:0000313" key="2">
    <source>
        <dbReference type="Proteomes" id="UP001623852"/>
    </source>
</evidence>
<protein>
    <recommendedName>
        <fullName evidence="3">SprT-like family protein</fullName>
    </recommendedName>
</protein>
<proteinExistence type="predicted"/>
<accession>A0ABZ2UIT9</accession>
<dbReference type="Proteomes" id="UP001623852">
    <property type="component" value="Chromosome"/>
</dbReference>
<organism evidence="1 2">
    <name type="scientific">Flavobacterium soyae</name>
    <dbReference type="NCBI Taxonomy" id="2903098"/>
    <lineage>
        <taxon>Bacteria</taxon>
        <taxon>Pseudomonadati</taxon>
        <taxon>Bacteroidota</taxon>
        <taxon>Flavobacteriia</taxon>
        <taxon>Flavobacteriales</taxon>
        <taxon>Flavobacteriaceae</taxon>
        <taxon>Flavobacterium</taxon>
    </lineage>
</organism>
<evidence type="ECO:0000313" key="1">
    <source>
        <dbReference type="EMBL" id="WYZ21462.1"/>
    </source>
</evidence>
<reference evidence="1 2" key="1">
    <citation type="submission" date="2024-03" db="EMBL/GenBank/DDBJ databases">
        <title>Flavobacterium soyae.</title>
        <authorList>
            <person name="Zheng W."/>
        </authorList>
    </citation>
    <scope>NUCLEOTIDE SEQUENCE [LARGE SCALE GENOMIC DNA]</scope>
    <source>
        <strain evidence="1 2">55</strain>
    </source>
</reference>
<dbReference type="EMBL" id="CP150845">
    <property type="protein sequence ID" value="WYZ21462.1"/>
    <property type="molecule type" value="Genomic_DNA"/>
</dbReference>
<gene>
    <name evidence="1" type="ORF">AABD74_08335</name>
</gene>
<evidence type="ECO:0008006" key="3">
    <source>
        <dbReference type="Google" id="ProtNLM"/>
    </source>
</evidence>